<reference evidence="2" key="3">
    <citation type="submission" date="2023-12" db="EMBL/GenBank/DDBJ databases">
        <authorList>
            <person name="Sun Q."/>
            <person name="Inoue M."/>
        </authorList>
    </citation>
    <scope>NUCLEOTIDE SEQUENCE</scope>
    <source>
        <strain evidence="2">JCM 12289</strain>
    </source>
</reference>
<keyword evidence="1" id="KW-0472">Membrane</keyword>
<sequence length="138" mass="14661">MSTAASLRTRVDASPRTLAIAFGDIALVFLFVSIGELQHGYNLLAQPGRIVGTALPFLIGWAIASVLAGVYAPRIYRSLRSGVVRTALAWIGAVLVGQALRSTATFHGDFAVTFMFVSLGVGLVLLVPWRAAVGYLSR</sequence>
<feature type="transmembrane region" description="Helical" evidence="1">
    <location>
        <begin position="18"/>
        <end position="38"/>
    </location>
</feature>
<gene>
    <name evidence="2" type="ORF">GCM10008985_27380</name>
    <name evidence="3" type="ORF">MUK72_06875</name>
</gene>
<dbReference type="Proteomes" id="UP001500962">
    <property type="component" value="Unassembled WGS sequence"/>
</dbReference>
<dbReference type="PANTHER" id="PTHR35283">
    <property type="entry name" value="T12C22.21 PROTEIN"/>
    <property type="match status" value="1"/>
</dbReference>
<dbReference type="InterPro" id="IPR021414">
    <property type="entry name" value="DUF3054"/>
</dbReference>
<organism evidence="2 5">
    <name type="scientific">Halococcus dombrowskii</name>
    <dbReference type="NCBI Taxonomy" id="179637"/>
    <lineage>
        <taxon>Archaea</taxon>
        <taxon>Methanobacteriati</taxon>
        <taxon>Methanobacteriota</taxon>
        <taxon>Stenosarchaea group</taxon>
        <taxon>Halobacteria</taxon>
        <taxon>Halobacteriales</taxon>
        <taxon>Halococcaceae</taxon>
        <taxon>Halococcus</taxon>
    </lineage>
</organism>
<reference evidence="3" key="2">
    <citation type="submission" date="2022-04" db="EMBL/GenBank/DDBJ databases">
        <title>Sequencing and genomic assembly of Halococcus dombrowskii.</title>
        <authorList>
            <person name="Lim S.W."/>
            <person name="MacLea K.S."/>
        </authorList>
    </citation>
    <scope>NUCLEOTIDE SEQUENCE</scope>
    <source>
        <strain evidence="3">H4</strain>
    </source>
</reference>
<dbReference type="KEGG" id="hdo:MUK72_06875"/>
<dbReference type="RefSeq" id="WP_244705107.1">
    <property type="nucleotide sequence ID" value="NZ_BAAADN010000043.1"/>
</dbReference>
<dbReference type="Proteomes" id="UP000830542">
    <property type="component" value="Chromosome"/>
</dbReference>
<dbReference type="EMBL" id="CP095005">
    <property type="protein sequence ID" value="UOO96420.1"/>
    <property type="molecule type" value="Genomic_DNA"/>
</dbReference>
<reference evidence="2" key="1">
    <citation type="journal article" date="2014" name="Int. J. Syst. Evol. Microbiol.">
        <title>Complete genome sequence of Corynebacterium casei LMG S-19264T (=DSM 44701T), isolated from a smear-ripened cheese.</title>
        <authorList>
            <consortium name="US DOE Joint Genome Institute (JGI-PGF)"/>
            <person name="Walter F."/>
            <person name="Albersmeier A."/>
            <person name="Kalinowski J."/>
            <person name="Ruckert C."/>
        </authorList>
    </citation>
    <scope>NUCLEOTIDE SEQUENCE</scope>
    <source>
        <strain evidence="2">JCM 12289</strain>
    </source>
</reference>
<evidence type="ECO:0000313" key="5">
    <source>
        <dbReference type="Proteomes" id="UP001500962"/>
    </source>
</evidence>
<keyword evidence="4" id="KW-1185">Reference proteome</keyword>
<name>A0AAV3SK32_HALDO</name>
<dbReference type="PANTHER" id="PTHR35283:SF3">
    <property type="entry name" value="T12C22.21 PROTEIN"/>
    <property type="match status" value="1"/>
</dbReference>
<evidence type="ECO:0000313" key="2">
    <source>
        <dbReference type="EMBL" id="GAA0468852.1"/>
    </source>
</evidence>
<evidence type="ECO:0000313" key="3">
    <source>
        <dbReference type="EMBL" id="UOO96420.1"/>
    </source>
</evidence>
<evidence type="ECO:0000313" key="4">
    <source>
        <dbReference type="Proteomes" id="UP000830542"/>
    </source>
</evidence>
<evidence type="ECO:0000256" key="1">
    <source>
        <dbReference type="SAM" id="Phobius"/>
    </source>
</evidence>
<accession>A0AAV3SK32</accession>
<proteinExistence type="predicted"/>
<keyword evidence="1" id="KW-1133">Transmembrane helix</keyword>
<feature type="transmembrane region" description="Helical" evidence="1">
    <location>
        <begin position="83"/>
        <end position="104"/>
    </location>
</feature>
<dbReference type="Pfam" id="PF11255">
    <property type="entry name" value="DUF3054"/>
    <property type="match status" value="1"/>
</dbReference>
<protein>
    <submittedName>
        <fullName evidence="3">DUF3054 domain-containing protein</fullName>
    </submittedName>
</protein>
<feature type="transmembrane region" description="Helical" evidence="1">
    <location>
        <begin position="50"/>
        <end position="71"/>
    </location>
</feature>
<feature type="transmembrane region" description="Helical" evidence="1">
    <location>
        <begin position="110"/>
        <end position="129"/>
    </location>
</feature>
<dbReference type="EMBL" id="BAAADN010000043">
    <property type="protein sequence ID" value="GAA0468852.1"/>
    <property type="molecule type" value="Genomic_DNA"/>
</dbReference>
<keyword evidence="1" id="KW-0812">Transmembrane</keyword>
<dbReference type="AlphaFoldDB" id="A0AAV3SK32"/>
<dbReference type="GeneID" id="71761557"/>